<evidence type="ECO:0000256" key="9">
    <source>
        <dbReference type="ARBA" id="ARBA00023004"/>
    </source>
</evidence>
<dbReference type="SMART" id="SM00491">
    <property type="entry name" value="HELICc2"/>
    <property type="match status" value="1"/>
</dbReference>
<feature type="domain" description="Helicase ATP-binding" evidence="17">
    <location>
        <begin position="7"/>
        <end position="308"/>
    </location>
</feature>
<dbReference type="InterPro" id="IPR006554">
    <property type="entry name" value="Helicase-like_DEXD_c2"/>
</dbReference>
<comment type="caution">
    <text evidence="18">The sequence shown here is derived from an EMBL/GenBank/DDBJ whole genome shotgun (WGS) entry which is preliminary data.</text>
</comment>
<evidence type="ECO:0000256" key="3">
    <source>
        <dbReference type="ARBA" id="ARBA00022723"/>
    </source>
</evidence>
<evidence type="ECO:0000256" key="2">
    <source>
        <dbReference type="ARBA" id="ARBA00022485"/>
    </source>
</evidence>
<evidence type="ECO:0000256" key="16">
    <source>
        <dbReference type="ARBA" id="ARBA00073810"/>
    </source>
</evidence>
<sequence>MPAVKCHGVNIDFPFEPYDCQKDYMGKVIECLQKGVNGILESPTGTGKTLCLLCSTLAWRHTFIAQQELGRAMNKDELPQDVESANYRQTLMSELNQGASGWGQVSEEGRFIERPKIIYASRTHSQLTQAIAQLKDTSYRPRVSVLGSREQMCVHPEITKAESNAAKVHMCRAKVTSRLCHFYNNLDHKKGEKELTDQILDVEDLVTAGKKHKFCPYYMARELKTSADIVFMPYNYLLDPKARKIHGVELQGNIIIFDEAHNVEKMCEESASFDLTSFDIASCIEVVGQLLERTTEVNTLNEQFNGVEDFNSLDVEDLAVLKRLFMLLEKSIIQLNIPKEGFTKPASFIFDLFNKVNITMETKDELLKLLGDIVTHLTSDTGAFHRAAGLQKFSEVIQIVYSSDLFGGSNNFLSEATKYYKVHLKEVELKKNPAGASNTLDAWIDTSAPGRQKGYVLSYWCFSPGFTMQELVSQGVRSIILTSGTLSPLASFKSELKINFPVQLENPHVIKKHQMVVGIVTKGPDRRQLDSSYKNRSNLHYISSLGNAIVNFARIVPNGLLVFFPSYTVMNICLEHWQENKVCSRISQYKAIVIEPRGKSDFSEAMEAFYSQVKDPTLNGATFFAVCRGKVSEGLDFADMNGRAVVITGLPFPPQMDPKVKLKMQYLDEIKRKCQVGLSGHEWYRQQASRAVNQAVGRVIRHKEDYGAILLCDWRFTHAEARKQLPAWVKPYVKVYEEFGQCVKDIIGFFKFAEKT</sequence>
<evidence type="ECO:0000256" key="4">
    <source>
        <dbReference type="ARBA" id="ARBA00022741"/>
    </source>
</evidence>
<dbReference type="InterPro" id="IPR010614">
    <property type="entry name" value="RAD3-like_helicase_DEAD"/>
</dbReference>
<evidence type="ECO:0000256" key="13">
    <source>
        <dbReference type="ARBA" id="ARBA00023235"/>
    </source>
</evidence>
<keyword evidence="8" id="KW-0067">ATP-binding</keyword>
<dbReference type="CDD" id="cd17970">
    <property type="entry name" value="DEAHc_FancJ"/>
    <property type="match status" value="1"/>
</dbReference>
<evidence type="ECO:0000256" key="1">
    <source>
        <dbReference type="ARBA" id="ARBA00004123"/>
    </source>
</evidence>
<accession>A0A2G8JP12</accession>
<evidence type="ECO:0000256" key="10">
    <source>
        <dbReference type="ARBA" id="ARBA00023014"/>
    </source>
</evidence>
<dbReference type="GO" id="GO:0090657">
    <property type="term" value="P:telomeric loop disassembly"/>
    <property type="evidence" value="ECO:0007669"/>
    <property type="project" value="TreeGrafter"/>
</dbReference>
<dbReference type="InterPro" id="IPR045028">
    <property type="entry name" value="DinG/Rad3-like"/>
</dbReference>
<dbReference type="InterPro" id="IPR006555">
    <property type="entry name" value="ATP-dep_Helicase_C"/>
</dbReference>
<gene>
    <name evidence="18" type="ORF">BSL78_25688</name>
</gene>
<keyword evidence="13" id="KW-0413">Isomerase</keyword>
<keyword evidence="11" id="KW-0238">DNA-binding</keyword>
<evidence type="ECO:0000256" key="7">
    <source>
        <dbReference type="ARBA" id="ARBA00022806"/>
    </source>
</evidence>
<keyword evidence="3" id="KW-0479">Metal-binding</keyword>
<keyword evidence="6" id="KW-0378">Hydrolase</keyword>
<dbReference type="GO" id="GO:0005524">
    <property type="term" value="F:ATP binding"/>
    <property type="evidence" value="ECO:0007669"/>
    <property type="project" value="UniProtKB-KW"/>
</dbReference>
<keyword evidence="12" id="KW-0234">DNA repair</keyword>
<dbReference type="Pfam" id="PF23109">
    <property type="entry name" value="ARCH_RTEL1"/>
    <property type="match status" value="1"/>
</dbReference>
<dbReference type="PROSITE" id="PS51193">
    <property type="entry name" value="HELICASE_ATP_BIND_2"/>
    <property type="match status" value="1"/>
</dbReference>
<dbReference type="GO" id="GO:0046872">
    <property type="term" value="F:metal ion binding"/>
    <property type="evidence" value="ECO:0007669"/>
    <property type="project" value="UniProtKB-KW"/>
</dbReference>
<evidence type="ECO:0000313" key="19">
    <source>
        <dbReference type="Proteomes" id="UP000230750"/>
    </source>
</evidence>
<dbReference type="SUPFAM" id="SSF52540">
    <property type="entry name" value="P-loop containing nucleoside triphosphate hydrolases"/>
    <property type="match status" value="1"/>
</dbReference>
<dbReference type="InterPro" id="IPR013020">
    <property type="entry name" value="Rad3/Chl1-like"/>
</dbReference>
<dbReference type="CDD" id="cd18788">
    <property type="entry name" value="SF2_C_XPD"/>
    <property type="match status" value="1"/>
</dbReference>
<keyword evidence="7" id="KW-0347">Helicase</keyword>
<dbReference type="InterPro" id="IPR057498">
    <property type="entry name" value="Rtel1_ARCH"/>
</dbReference>
<evidence type="ECO:0000259" key="17">
    <source>
        <dbReference type="PROSITE" id="PS51193"/>
    </source>
</evidence>
<comment type="subcellular location">
    <subcellularLocation>
        <location evidence="1">Nucleus</location>
    </subcellularLocation>
</comment>
<dbReference type="Proteomes" id="UP000230750">
    <property type="component" value="Unassembled WGS sequence"/>
</dbReference>
<dbReference type="Gene3D" id="3.40.50.300">
    <property type="entry name" value="P-loop containing nucleotide triphosphate hydrolases"/>
    <property type="match status" value="2"/>
</dbReference>
<organism evidence="18 19">
    <name type="scientific">Stichopus japonicus</name>
    <name type="common">Sea cucumber</name>
    <dbReference type="NCBI Taxonomy" id="307972"/>
    <lineage>
        <taxon>Eukaryota</taxon>
        <taxon>Metazoa</taxon>
        <taxon>Echinodermata</taxon>
        <taxon>Eleutherozoa</taxon>
        <taxon>Echinozoa</taxon>
        <taxon>Holothuroidea</taxon>
        <taxon>Aspidochirotacea</taxon>
        <taxon>Aspidochirotida</taxon>
        <taxon>Stichopodidae</taxon>
        <taxon>Apostichopus</taxon>
    </lineage>
</organism>
<evidence type="ECO:0000256" key="6">
    <source>
        <dbReference type="ARBA" id="ARBA00022801"/>
    </source>
</evidence>
<dbReference type="Pfam" id="PF06733">
    <property type="entry name" value="DEAD_2"/>
    <property type="match status" value="1"/>
</dbReference>
<reference evidence="18 19" key="1">
    <citation type="journal article" date="2017" name="PLoS Biol.">
        <title>The sea cucumber genome provides insights into morphological evolution and visceral regeneration.</title>
        <authorList>
            <person name="Zhang X."/>
            <person name="Sun L."/>
            <person name="Yuan J."/>
            <person name="Sun Y."/>
            <person name="Gao Y."/>
            <person name="Zhang L."/>
            <person name="Li S."/>
            <person name="Dai H."/>
            <person name="Hamel J.F."/>
            <person name="Liu C."/>
            <person name="Yu Y."/>
            <person name="Liu S."/>
            <person name="Lin W."/>
            <person name="Guo K."/>
            <person name="Jin S."/>
            <person name="Xu P."/>
            <person name="Storey K.B."/>
            <person name="Huan P."/>
            <person name="Zhang T."/>
            <person name="Zhou Y."/>
            <person name="Zhang J."/>
            <person name="Lin C."/>
            <person name="Li X."/>
            <person name="Xing L."/>
            <person name="Huo D."/>
            <person name="Sun M."/>
            <person name="Wang L."/>
            <person name="Mercier A."/>
            <person name="Li F."/>
            <person name="Yang H."/>
            <person name="Xiang J."/>
        </authorList>
    </citation>
    <scope>NUCLEOTIDE SEQUENCE [LARGE SCALE GENOMIC DNA]</scope>
    <source>
        <strain evidence="18">Shaxun</strain>
        <tissue evidence="18">Muscle</tissue>
    </source>
</reference>
<dbReference type="GO" id="GO:0045910">
    <property type="term" value="P:negative regulation of DNA recombination"/>
    <property type="evidence" value="ECO:0007669"/>
    <property type="project" value="TreeGrafter"/>
</dbReference>
<dbReference type="InterPro" id="IPR027417">
    <property type="entry name" value="P-loop_NTPase"/>
</dbReference>
<keyword evidence="4" id="KW-0547">Nucleotide-binding</keyword>
<dbReference type="OrthoDB" id="19182at2759"/>
<evidence type="ECO:0000256" key="11">
    <source>
        <dbReference type="ARBA" id="ARBA00023125"/>
    </source>
</evidence>
<evidence type="ECO:0000256" key="14">
    <source>
        <dbReference type="ARBA" id="ARBA00023242"/>
    </source>
</evidence>
<dbReference type="GO" id="GO:0003677">
    <property type="term" value="F:DNA binding"/>
    <property type="evidence" value="ECO:0007669"/>
    <property type="project" value="UniProtKB-KW"/>
</dbReference>
<dbReference type="GO" id="GO:0070182">
    <property type="term" value="F:DNA polymerase binding"/>
    <property type="evidence" value="ECO:0007669"/>
    <property type="project" value="TreeGrafter"/>
</dbReference>
<dbReference type="FunFam" id="3.40.50.300:FF:000431">
    <property type="entry name" value="Regulator of telomere elongation helicase 1"/>
    <property type="match status" value="1"/>
</dbReference>
<dbReference type="GO" id="GO:0051539">
    <property type="term" value="F:4 iron, 4 sulfur cluster binding"/>
    <property type="evidence" value="ECO:0007669"/>
    <property type="project" value="UniProtKB-KW"/>
</dbReference>
<dbReference type="GO" id="GO:0010569">
    <property type="term" value="P:regulation of double-strand break repair via homologous recombination"/>
    <property type="evidence" value="ECO:0007669"/>
    <property type="project" value="TreeGrafter"/>
</dbReference>
<evidence type="ECO:0000256" key="5">
    <source>
        <dbReference type="ARBA" id="ARBA00022763"/>
    </source>
</evidence>
<dbReference type="STRING" id="307972.A0A2G8JP12"/>
<dbReference type="GO" id="GO:0016818">
    <property type="term" value="F:hydrolase activity, acting on acid anhydrides, in phosphorus-containing anhydrides"/>
    <property type="evidence" value="ECO:0007669"/>
    <property type="project" value="InterPro"/>
</dbReference>
<dbReference type="GO" id="GO:0005634">
    <property type="term" value="C:nucleus"/>
    <property type="evidence" value="ECO:0007669"/>
    <property type="project" value="UniProtKB-SubCell"/>
</dbReference>
<dbReference type="GO" id="GO:0006281">
    <property type="term" value="P:DNA repair"/>
    <property type="evidence" value="ECO:0007669"/>
    <property type="project" value="UniProtKB-KW"/>
</dbReference>
<dbReference type="SMART" id="SM00488">
    <property type="entry name" value="DEXDc2"/>
    <property type="match status" value="1"/>
</dbReference>
<dbReference type="NCBIfam" id="TIGR00604">
    <property type="entry name" value="rad3"/>
    <property type="match status" value="1"/>
</dbReference>
<keyword evidence="2" id="KW-0004">4Fe-4S</keyword>
<dbReference type="PANTHER" id="PTHR11472">
    <property type="entry name" value="DNA REPAIR DEAD HELICASE RAD3/XP-D SUBFAMILY MEMBER"/>
    <property type="match status" value="1"/>
</dbReference>
<name>A0A2G8JP12_STIJA</name>
<dbReference type="AlphaFoldDB" id="A0A2G8JP12"/>
<evidence type="ECO:0000256" key="12">
    <source>
        <dbReference type="ARBA" id="ARBA00023204"/>
    </source>
</evidence>
<dbReference type="GO" id="GO:1904430">
    <property type="term" value="P:negative regulation of t-circle formation"/>
    <property type="evidence" value="ECO:0007669"/>
    <property type="project" value="TreeGrafter"/>
</dbReference>
<keyword evidence="5" id="KW-0227">DNA damage</keyword>
<dbReference type="InterPro" id="IPR014013">
    <property type="entry name" value="Helic_SF1/SF2_ATP-bd_DinG/Rad3"/>
</dbReference>
<keyword evidence="10" id="KW-0411">Iron-sulfur</keyword>
<proteinExistence type="predicted"/>
<keyword evidence="9" id="KW-0408">Iron</keyword>
<evidence type="ECO:0000313" key="18">
    <source>
        <dbReference type="EMBL" id="PIK37477.1"/>
    </source>
</evidence>
<keyword evidence="14" id="KW-0539">Nucleus</keyword>
<comment type="catalytic activity">
    <reaction evidence="15">
        <text>ATP + H2O = ADP + phosphate + H(+)</text>
        <dbReference type="Rhea" id="RHEA:13065"/>
        <dbReference type="ChEBI" id="CHEBI:15377"/>
        <dbReference type="ChEBI" id="CHEBI:15378"/>
        <dbReference type="ChEBI" id="CHEBI:30616"/>
        <dbReference type="ChEBI" id="CHEBI:43474"/>
        <dbReference type="ChEBI" id="CHEBI:456216"/>
    </reaction>
</comment>
<dbReference type="GO" id="GO:0003678">
    <property type="term" value="F:DNA helicase activity"/>
    <property type="evidence" value="ECO:0007669"/>
    <property type="project" value="InterPro"/>
</dbReference>
<feature type="non-terminal residue" evidence="18">
    <location>
        <position position="756"/>
    </location>
</feature>
<evidence type="ECO:0000256" key="15">
    <source>
        <dbReference type="ARBA" id="ARBA00049360"/>
    </source>
</evidence>
<keyword evidence="19" id="KW-1185">Reference proteome</keyword>
<protein>
    <recommendedName>
        <fullName evidence="16">Regulator of telomere elongation helicase 1 homolog</fullName>
    </recommendedName>
</protein>
<dbReference type="PANTHER" id="PTHR11472:SF34">
    <property type="entry name" value="REGULATOR OF TELOMERE ELONGATION HELICASE 1"/>
    <property type="match status" value="1"/>
</dbReference>
<dbReference type="EMBL" id="MRZV01001496">
    <property type="protein sequence ID" value="PIK37477.1"/>
    <property type="molecule type" value="Genomic_DNA"/>
</dbReference>
<dbReference type="Pfam" id="PF13307">
    <property type="entry name" value="Helicase_C_2"/>
    <property type="match status" value="1"/>
</dbReference>
<evidence type="ECO:0000256" key="8">
    <source>
        <dbReference type="ARBA" id="ARBA00022840"/>
    </source>
</evidence>